<organism evidence="1 2">
    <name type="scientific">Dendrolimus kikuchii</name>
    <dbReference type="NCBI Taxonomy" id="765133"/>
    <lineage>
        <taxon>Eukaryota</taxon>
        <taxon>Metazoa</taxon>
        <taxon>Ecdysozoa</taxon>
        <taxon>Arthropoda</taxon>
        <taxon>Hexapoda</taxon>
        <taxon>Insecta</taxon>
        <taxon>Pterygota</taxon>
        <taxon>Neoptera</taxon>
        <taxon>Endopterygota</taxon>
        <taxon>Lepidoptera</taxon>
        <taxon>Glossata</taxon>
        <taxon>Ditrysia</taxon>
        <taxon>Bombycoidea</taxon>
        <taxon>Lasiocampidae</taxon>
        <taxon>Dendrolimus</taxon>
    </lineage>
</organism>
<keyword evidence="2" id="KW-1185">Reference proteome</keyword>
<dbReference type="EMBL" id="CM034412">
    <property type="protein sequence ID" value="KAJ0170805.1"/>
    <property type="molecule type" value="Genomic_DNA"/>
</dbReference>
<comment type="caution">
    <text evidence="1">The sequence shown here is derived from an EMBL/GenBank/DDBJ whole genome shotgun (WGS) entry which is preliminary data.</text>
</comment>
<evidence type="ECO:0000313" key="2">
    <source>
        <dbReference type="Proteomes" id="UP000824533"/>
    </source>
</evidence>
<protein>
    <submittedName>
        <fullName evidence="1">Uncharacterized protein</fullName>
    </submittedName>
</protein>
<dbReference type="Proteomes" id="UP000824533">
    <property type="component" value="Linkage Group LG26"/>
</dbReference>
<reference evidence="1 2" key="1">
    <citation type="journal article" date="2021" name="Front. Genet.">
        <title>Chromosome-Level Genome Assembly Reveals Significant Gene Expansion in the Toll and IMD Signaling Pathways of Dendrolimus kikuchii.</title>
        <authorList>
            <person name="Zhou J."/>
            <person name="Wu P."/>
            <person name="Xiong Z."/>
            <person name="Liu N."/>
            <person name="Zhao N."/>
            <person name="Ji M."/>
            <person name="Qiu Y."/>
            <person name="Yang B."/>
        </authorList>
    </citation>
    <scope>NUCLEOTIDE SEQUENCE [LARGE SCALE GENOMIC DNA]</scope>
    <source>
        <strain evidence="1">Ann1</strain>
    </source>
</reference>
<proteinExistence type="predicted"/>
<gene>
    <name evidence="1" type="ORF">K1T71_013577</name>
</gene>
<sequence>MENCNKCATPMEINSKHKPEEKCDDDESDTNWPYRELIGCLNYLSNATRPDIANAVSKLSQKVTNPEKSDWKSAKRVLRYLKGTIQRSLVYKKTSNCIQGFSDADWGNCLLDRRSYSGYAFILGGACIS</sequence>
<accession>A0ACC1CGV1</accession>
<evidence type="ECO:0000313" key="1">
    <source>
        <dbReference type="EMBL" id="KAJ0170805.1"/>
    </source>
</evidence>
<name>A0ACC1CGV1_9NEOP</name>